<dbReference type="Gene3D" id="1.25.10.10">
    <property type="entry name" value="Leucine-rich Repeat Variant"/>
    <property type="match status" value="1"/>
</dbReference>
<proteinExistence type="predicted"/>
<dbReference type="Gene3D" id="3.40.50.10140">
    <property type="entry name" value="Toll/interleukin-1 receptor homology (TIR) domain"/>
    <property type="match status" value="1"/>
</dbReference>
<dbReference type="SUPFAM" id="SSF52200">
    <property type="entry name" value="Toll/Interleukin receptor TIR domain"/>
    <property type="match status" value="1"/>
</dbReference>
<dbReference type="PANTHER" id="PTHR46270">
    <property type="entry name" value="ARMADILLO-TYPE FOLD-RELATED"/>
    <property type="match status" value="1"/>
</dbReference>
<comment type="caution">
    <text evidence="2">The sequence shown here is derived from an EMBL/GenBank/DDBJ whole genome shotgun (WGS) entry which is preliminary data.</text>
</comment>
<evidence type="ECO:0000259" key="1">
    <source>
        <dbReference type="Pfam" id="PF13676"/>
    </source>
</evidence>
<dbReference type="AlphaFoldDB" id="A0A813XZL7"/>
<organism evidence="2 3">
    <name type="scientific">Brachionus calyciflorus</name>
    <dbReference type="NCBI Taxonomy" id="104777"/>
    <lineage>
        <taxon>Eukaryota</taxon>
        <taxon>Metazoa</taxon>
        <taxon>Spiralia</taxon>
        <taxon>Gnathifera</taxon>
        <taxon>Rotifera</taxon>
        <taxon>Eurotatoria</taxon>
        <taxon>Monogononta</taxon>
        <taxon>Pseudotrocha</taxon>
        <taxon>Ploima</taxon>
        <taxon>Brachionidae</taxon>
        <taxon>Brachionus</taxon>
    </lineage>
</organism>
<evidence type="ECO:0000313" key="2">
    <source>
        <dbReference type="EMBL" id="CAF0878261.1"/>
    </source>
</evidence>
<dbReference type="InterPro" id="IPR016024">
    <property type="entry name" value="ARM-type_fold"/>
</dbReference>
<dbReference type="EMBL" id="CAJNOC010001609">
    <property type="protein sequence ID" value="CAF0878261.1"/>
    <property type="molecule type" value="Genomic_DNA"/>
</dbReference>
<keyword evidence="3" id="KW-1185">Reference proteome</keyword>
<protein>
    <recommendedName>
        <fullName evidence="1">TIR domain-containing protein</fullName>
    </recommendedName>
</protein>
<dbReference type="SUPFAM" id="SSF48371">
    <property type="entry name" value="ARM repeat"/>
    <property type="match status" value="1"/>
</dbReference>
<accession>A0A813XZL7</accession>
<dbReference type="OrthoDB" id="2148946at2759"/>
<dbReference type="PANTHER" id="PTHR46270:SF2">
    <property type="entry name" value="TIR DOMAIN-CONTAINING PROTEIN"/>
    <property type="match status" value="1"/>
</dbReference>
<dbReference type="Pfam" id="PF13676">
    <property type="entry name" value="TIR_2"/>
    <property type="match status" value="1"/>
</dbReference>
<sequence>MELTLENAVNMTIYCRSFENVNFLLEAQNGYIYLYNLVVIVENINEKEYLKICEANSYLDYFCQALKDLAPIVSFLDIKNPKHIHFYSTPKDLNEKQIYSLHLILKIINRLLPISHNFRSILTEQDGLGSLLNILNQQNFIQDLHDFNPNILMSLIFDINWLSRSADIYKNTWYDLKAVDIISNYIKKYDHVKLFALMALSNIASDKDIENISEFDMAIDLLTEMTIKCANDCDRMTTQEYLDELDNTIYYYEIKSFLDQKINATISLTGILLILYKISINNKRKIEIFKKPGLMDSLYKLIYEGNDFEKQNSLELVTQLCFDTTIFEEIRKNTQLFEFVSNLSKAENIKFKKLYRTCEQFLWKFKQDAKVESQLEQSQSLSRHVMISYNSASRDLCLKIKKYLENINYKVWIDIDEIHGSSLDSMAKAVEDAQVILMCVTEKYRQSLNCQSEAQYAFRLNKPIIPCIMQKGYGSVTGWLGFIIGDKIFVDFTKYELDESLNKLLDQISRLDKNSKKDSIPLTLASKVAESSVKITEDSVLNWDEIKVEKWFVDNSFNDILNKLKPLNGKNLHQLYQLQLYTPEFFYKSLTVNEMVNVRQLVLFITALKDLFEMKEK</sequence>
<dbReference type="InterPro" id="IPR011989">
    <property type="entry name" value="ARM-like"/>
</dbReference>
<dbReference type="GO" id="GO:0007165">
    <property type="term" value="P:signal transduction"/>
    <property type="evidence" value="ECO:0007669"/>
    <property type="project" value="InterPro"/>
</dbReference>
<evidence type="ECO:0000313" key="3">
    <source>
        <dbReference type="Proteomes" id="UP000663879"/>
    </source>
</evidence>
<feature type="domain" description="TIR" evidence="1">
    <location>
        <begin position="385"/>
        <end position="505"/>
    </location>
</feature>
<dbReference type="InterPro" id="IPR000157">
    <property type="entry name" value="TIR_dom"/>
</dbReference>
<name>A0A813XZL7_9BILA</name>
<gene>
    <name evidence="2" type="ORF">OXX778_LOCUS10282</name>
</gene>
<dbReference type="Proteomes" id="UP000663879">
    <property type="component" value="Unassembled WGS sequence"/>
</dbReference>
<reference evidence="2" key="1">
    <citation type="submission" date="2021-02" db="EMBL/GenBank/DDBJ databases">
        <authorList>
            <person name="Nowell W R."/>
        </authorList>
    </citation>
    <scope>NUCLEOTIDE SEQUENCE</scope>
    <source>
        <strain evidence="2">Ploen Becks lab</strain>
    </source>
</reference>
<dbReference type="InterPro" id="IPR035897">
    <property type="entry name" value="Toll_tir_struct_dom_sf"/>
</dbReference>